<dbReference type="InterPro" id="IPR024507">
    <property type="entry name" value="AtzH-like"/>
</dbReference>
<dbReference type="Gene3D" id="3.10.450.50">
    <property type="match status" value="1"/>
</dbReference>
<dbReference type="SUPFAM" id="SSF54427">
    <property type="entry name" value="NTF2-like"/>
    <property type="match status" value="1"/>
</dbReference>
<dbReference type="Pfam" id="PF11533">
    <property type="entry name" value="AtzH-like"/>
    <property type="match status" value="1"/>
</dbReference>
<evidence type="ECO:0000313" key="1">
    <source>
        <dbReference type="EMBL" id="PWS37880.1"/>
    </source>
</evidence>
<sequence>MEINHPETHAEVSAAFARYEQALVTNDVAVLDELFWDSPHTIRYGAGENLYGSAEIQAFRAARPSTGLARELDRTVITTYGRDFATANTLFHRNGKVGRQSQSWARLPGLGWRVVAAHVSMLA</sequence>
<reference evidence="2" key="1">
    <citation type="submission" date="2018-05" db="EMBL/GenBank/DDBJ databases">
        <authorList>
            <person name="Du Z."/>
            <person name="Wang X."/>
        </authorList>
    </citation>
    <scope>NUCLEOTIDE SEQUENCE [LARGE SCALE GENOMIC DNA]</scope>
    <source>
        <strain evidence="2">CQN31</strain>
    </source>
</reference>
<accession>A0A317FFM4</accession>
<dbReference type="OrthoDB" id="9791198at2"/>
<keyword evidence="2" id="KW-1185">Reference proteome</keyword>
<gene>
    <name evidence="1" type="primary">hpxZ</name>
    <name evidence="1" type="ORF">DFH01_00760</name>
</gene>
<dbReference type="Proteomes" id="UP000245765">
    <property type="component" value="Unassembled WGS sequence"/>
</dbReference>
<dbReference type="InterPro" id="IPR032710">
    <property type="entry name" value="NTF2-like_dom_sf"/>
</dbReference>
<evidence type="ECO:0000313" key="2">
    <source>
        <dbReference type="Proteomes" id="UP000245765"/>
    </source>
</evidence>
<organism evidence="1 2">
    <name type="scientific">Falsiroseomonas bella</name>
    <dbReference type="NCBI Taxonomy" id="2184016"/>
    <lineage>
        <taxon>Bacteria</taxon>
        <taxon>Pseudomonadati</taxon>
        <taxon>Pseudomonadota</taxon>
        <taxon>Alphaproteobacteria</taxon>
        <taxon>Acetobacterales</taxon>
        <taxon>Roseomonadaceae</taxon>
        <taxon>Falsiroseomonas</taxon>
    </lineage>
</organism>
<comment type="caution">
    <text evidence="1">The sequence shown here is derived from an EMBL/GenBank/DDBJ whole genome shotgun (WGS) entry which is preliminary data.</text>
</comment>
<dbReference type="AlphaFoldDB" id="A0A317FFM4"/>
<protein>
    <submittedName>
        <fullName evidence="1">Oxalurate catabolism protein HpxZ</fullName>
    </submittedName>
</protein>
<name>A0A317FFM4_9PROT</name>
<proteinExistence type="predicted"/>
<dbReference type="RefSeq" id="WP_109868502.1">
    <property type="nucleotide sequence ID" value="NZ_QGNA01000001.1"/>
</dbReference>
<dbReference type="NCBIfam" id="NF033625">
    <property type="entry name" value="HpxZ"/>
    <property type="match status" value="1"/>
</dbReference>
<dbReference type="EMBL" id="QGNA01000001">
    <property type="protein sequence ID" value="PWS37880.1"/>
    <property type="molecule type" value="Genomic_DNA"/>
</dbReference>